<comment type="caution">
    <text evidence="1">The sequence shown here is derived from an EMBL/GenBank/DDBJ whole genome shotgun (WGS) entry which is preliminary data.</text>
</comment>
<dbReference type="EMBL" id="MJEA01000001">
    <property type="protein sequence ID" value="OQO71612.1"/>
    <property type="molecule type" value="Genomic_DNA"/>
</dbReference>
<proteinExistence type="predicted"/>
<dbReference type="Proteomes" id="UP000192477">
    <property type="component" value="Unassembled WGS sequence"/>
</dbReference>
<protein>
    <submittedName>
        <fullName evidence="1">Uncharacterized protein</fullName>
    </submittedName>
</protein>
<gene>
    <name evidence="1" type="ORF">BH747_01920</name>
</gene>
<evidence type="ECO:0000313" key="2">
    <source>
        <dbReference type="Proteomes" id="UP000192477"/>
    </source>
</evidence>
<organism evidence="1 2">
    <name type="scientific">Enterococcus villorum</name>
    <dbReference type="NCBI Taxonomy" id="112904"/>
    <lineage>
        <taxon>Bacteria</taxon>
        <taxon>Bacillati</taxon>
        <taxon>Bacillota</taxon>
        <taxon>Bacilli</taxon>
        <taxon>Lactobacillales</taxon>
        <taxon>Enterococcaceae</taxon>
        <taxon>Enterococcus</taxon>
    </lineage>
</organism>
<name>A0A1V8YGA4_9ENTE</name>
<reference evidence="1 2" key="1">
    <citation type="journal article" date="2017" name="BMC Microbiol.">
        <title>Comparative genomics of Enterococcus spp. isolated from bovine feces.</title>
        <authorList>
            <person name="Beukers A.G."/>
            <person name="Zaheer R."/>
            <person name="Goji N."/>
            <person name="Amoako K.K."/>
            <person name="Chaves A.V."/>
            <person name="Ward M.P."/>
            <person name="McAllister T.A."/>
        </authorList>
    </citation>
    <scope>NUCLEOTIDE SEQUENCE [LARGE SCALE GENOMIC DNA]</scope>
    <source>
        <strain evidence="1 2">F1129D 143</strain>
    </source>
</reference>
<sequence>MSFKIERMKKVPKERVDYDKAIEMYDKHNDWKIVKNYFRLKTHELKKIKDQYLIKQIQKGIPAYLIARDNDISYRLVLKKRKLYIARQLFNGVSEYELTDQLKVKVKEIENACYDYIKKTLKYKTMIPEFIRETTKLMRCKKSDILESYIVGALKEEKSIHEISKVLQMEEDKIVKIRKNYAKKKIERGFPILRIHTELQQDLESAPGFRDACIIYELKKNHNQAILYLQKDNPIEISPNNKNEEFILKKFGVSIEELRILLLNYIEREIKKGKQLTDIAKEFGFAVNEQGKFVCDETIKKDINPPNEEAGTSTMSIFQHVERQKRPSVIVSEHCLLQPLSRKGRLEAITEKAQQRSQDSIMLALKEGCQSPQKLTGEKSFISKE</sequence>
<accession>A0A1V8YGA4</accession>
<evidence type="ECO:0000313" key="1">
    <source>
        <dbReference type="EMBL" id="OQO71612.1"/>
    </source>
</evidence>
<dbReference type="AlphaFoldDB" id="A0A1V8YGA4"/>